<organism evidence="2 3">
    <name type="scientific">Aquipuribacter nitratireducens</name>
    <dbReference type="NCBI Taxonomy" id="650104"/>
    <lineage>
        <taxon>Bacteria</taxon>
        <taxon>Bacillati</taxon>
        <taxon>Actinomycetota</taxon>
        <taxon>Actinomycetes</taxon>
        <taxon>Micrococcales</taxon>
        <taxon>Intrasporangiaceae</taxon>
        <taxon>Aquipuribacter</taxon>
    </lineage>
</organism>
<accession>A0ABW0GKR6</accession>
<name>A0ABW0GKR6_9MICO</name>
<dbReference type="InterPro" id="IPR013096">
    <property type="entry name" value="Cupin_2"/>
</dbReference>
<dbReference type="EMBL" id="JBHSLD010000007">
    <property type="protein sequence ID" value="MFC5380473.1"/>
    <property type="molecule type" value="Genomic_DNA"/>
</dbReference>
<dbReference type="RefSeq" id="WP_340268190.1">
    <property type="nucleotide sequence ID" value="NZ_JBBEOG010000002.1"/>
</dbReference>
<reference evidence="3" key="1">
    <citation type="journal article" date="2019" name="Int. J. Syst. Evol. Microbiol.">
        <title>The Global Catalogue of Microorganisms (GCM) 10K type strain sequencing project: providing services to taxonomists for standard genome sequencing and annotation.</title>
        <authorList>
            <consortium name="The Broad Institute Genomics Platform"/>
            <consortium name="The Broad Institute Genome Sequencing Center for Infectious Disease"/>
            <person name="Wu L."/>
            <person name="Ma J."/>
        </authorList>
    </citation>
    <scope>NUCLEOTIDE SEQUENCE [LARGE SCALE GENOMIC DNA]</scope>
    <source>
        <strain evidence="3">CCUG 43114</strain>
    </source>
</reference>
<evidence type="ECO:0000259" key="1">
    <source>
        <dbReference type="Pfam" id="PF07883"/>
    </source>
</evidence>
<sequence length="158" mass="16241">MTVTPTPAAAPLAPGQGAHHRMVDGDHVAKALVEDACGAFEVFEVVAEPGPPAPPHVSPWSGVLFVLEGTVRVHVEDARHDMSPGATITLPAGTSCTVEVPDGAPSRFLAVTSGTGAGRFFADFARSVALDRPLAETLPEVLAVTRRHGVVVSGAPQP</sequence>
<keyword evidence="3" id="KW-1185">Reference proteome</keyword>
<evidence type="ECO:0000313" key="3">
    <source>
        <dbReference type="Proteomes" id="UP001596122"/>
    </source>
</evidence>
<dbReference type="Pfam" id="PF07883">
    <property type="entry name" value="Cupin_2"/>
    <property type="match status" value="1"/>
</dbReference>
<comment type="caution">
    <text evidence="2">The sequence shown here is derived from an EMBL/GenBank/DDBJ whole genome shotgun (WGS) entry which is preliminary data.</text>
</comment>
<gene>
    <name evidence="2" type="ORF">ACFPJ6_06705</name>
</gene>
<dbReference type="InterPro" id="IPR011051">
    <property type="entry name" value="RmlC_Cupin_sf"/>
</dbReference>
<protein>
    <submittedName>
        <fullName evidence="2">Cupin domain-containing protein</fullName>
    </submittedName>
</protein>
<feature type="domain" description="Cupin type-2" evidence="1">
    <location>
        <begin position="45"/>
        <end position="111"/>
    </location>
</feature>
<proteinExistence type="predicted"/>
<dbReference type="InterPro" id="IPR014710">
    <property type="entry name" value="RmlC-like_jellyroll"/>
</dbReference>
<evidence type="ECO:0000313" key="2">
    <source>
        <dbReference type="EMBL" id="MFC5380473.1"/>
    </source>
</evidence>
<dbReference type="Proteomes" id="UP001596122">
    <property type="component" value="Unassembled WGS sequence"/>
</dbReference>
<dbReference type="SUPFAM" id="SSF51182">
    <property type="entry name" value="RmlC-like cupins"/>
    <property type="match status" value="1"/>
</dbReference>
<dbReference type="Gene3D" id="2.60.120.10">
    <property type="entry name" value="Jelly Rolls"/>
    <property type="match status" value="1"/>
</dbReference>